<gene>
    <name evidence="1" type="ORF">OE104_02970</name>
</gene>
<keyword evidence="2" id="KW-1185">Reference proteome</keyword>
<accession>A0A9E8LV85</accession>
<dbReference type="AlphaFoldDB" id="A0A9E8LV85"/>
<proteinExistence type="predicted"/>
<evidence type="ECO:0000313" key="1">
    <source>
        <dbReference type="EMBL" id="WAA10313.1"/>
    </source>
</evidence>
<dbReference type="EMBL" id="CP106878">
    <property type="protein sequence ID" value="WAA10313.1"/>
    <property type="molecule type" value="Genomic_DNA"/>
</dbReference>
<reference evidence="1" key="1">
    <citation type="submission" date="2022-09" db="EMBL/GenBank/DDBJ databases">
        <title>Complete Genomes of Fervidibacillus albus and Fervidibacillus halotolerans isolated from tidal flat sediments.</title>
        <authorList>
            <person name="Kwon K.K."/>
            <person name="Yang S.-H."/>
            <person name="Park M.J."/>
            <person name="Oh H.-M."/>
        </authorList>
    </citation>
    <scope>NUCLEOTIDE SEQUENCE</scope>
    <source>
        <strain evidence="1">MEBiC13591</strain>
    </source>
</reference>
<dbReference type="RefSeq" id="WP_275418097.1">
    <property type="nucleotide sequence ID" value="NZ_CP106878.1"/>
</dbReference>
<evidence type="ECO:0000313" key="2">
    <source>
        <dbReference type="Proteomes" id="UP001164718"/>
    </source>
</evidence>
<protein>
    <submittedName>
        <fullName evidence="1">Uncharacterized protein</fullName>
    </submittedName>
</protein>
<sequence>MTVGEMLAYTKRFKEIMRCSSSLRDLRLASLMNDLEQAYEIPALRNKEFEKQHPFVMQLYKTVSEARSL</sequence>
<organism evidence="1 2">
    <name type="scientific">Fervidibacillus albus</name>
    <dbReference type="NCBI Taxonomy" id="2980026"/>
    <lineage>
        <taxon>Bacteria</taxon>
        <taxon>Bacillati</taxon>
        <taxon>Bacillota</taxon>
        <taxon>Bacilli</taxon>
        <taxon>Bacillales</taxon>
        <taxon>Bacillaceae</taxon>
        <taxon>Fervidibacillus</taxon>
    </lineage>
</organism>
<dbReference type="Proteomes" id="UP001164718">
    <property type="component" value="Chromosome"/>
</dbReference>
<name>A0A9E8LV85_9BACI</name>
<dbReference type="KEGG" id="faf:OE104_02970"/>